<dbReference type="InterPro" id="IPR003689">
    <property type="entry name" value="ZIP"/>
</dbReference>
<evidence type="ECO:0000256" key="2">
    <source>
        <dbReference type="ARBA" id="ARBA00022692"/>
    </source>
</evidence>
<evidence type="ECO:0000313" key="8">
    <source>
        <dbReference type="WBParaSite" id="ACRNAN_scaffold1539.g24708.t1"/>
    </source>
</evidence>
<comment type="subcellular location">
    <subcellularLocation>
        <location evidence="1">Membrane</location>
        <topology evidence="1">Multi-pass membrane protein</topology>
    </subcellularLocation>
</comment>
<evidence type="ECO:0000256" key="1">
    <source>
        <dbReference type="ARBA" id="ARBA00004141"/>
    </source>
</evidence>
<keyword evidence="7" id="KW-1185">Reference proteome</keyword>
<sequence>MLVLTLTFGTLPIFIYRMLDRKQQKTTIKNGKPIEWPTIALSMLTCFSGGIFISLCFLDILNESLDSFNTLKDQNIWNINYPLVQLICLLSFFLIYTVDEISCKIFTHTHGHGHGHGHSHSPEQLFTRTDNIHNNNHMLSSHSIETISKISSNTITTTVGAVDGISAKEEIATDENNNNGTNQQENQAKNSDIRKTVEERRNIVKTMNFLLAIIFHSVFDGIALGVQVG</sequence>
<evidence type="ECO:0000256" key="6">
    <source>
        <dbReference type="SAM" id="Phobius"/>
    </source>
</evidence>
<accession>A0A914CXQ5</accession>
<dbReference type="PANTHER" id="PTHR11040:SF76">
    <property type="entry name" value="ZINC TRANSPORTER ZIP3"/>
    <property type="match status" value="1"/>
</dbReference>
<evidence type="ECO:0000313" key="7">
    <source>
        <dbReference type="Proteomes" id="UP000887540"/>
    </source>
</evidence>
<protein>
    <submittedName>
        <fullName evidence="8">Uncharacterized protein</fullName>
    </submittedName>
</protein>
<evidence type="ECO:0000256" key="4">
    <source>
        <dbReference type="ARBA" id="ARBA00023136"/>
    </source>
</evidence>
<organism evidence="7 8">
    <name type="scientific">Acrobeloides nanus</name>
    <dbReference type="NCBI Taxonomy" id="290746"/>
    <lineage>
        <taxon>Eukaryota</taxon>
        <taxon>Metazoa</taxon>
        <taxon>Ecdysozoa</taxon>
        <taxon>Nematoda</taxon>
        <taxon>Chromadorea</taxon>
        <taxon>Rhabditida</taxon>
        <taxon>Tylenchina</taxon>
        <taxon>Cephalobomorpha</taxon>
        <taxon>Cephaloboidea</taxon>
        <taxon>Cephalobidae</taxon>
        <taxon>Acrobeloides</taxon>
    </lineage>
</organism>
<feature type="compositionally biased region" description="Low complexity" evidence="5">
    <location>
        <begin position="175"/>
        <end position="187"/>
    </location>
</feature>
<dbReference type="GO" id="GO:0005385">
    <property type="term" value="F:zinc ion transmembrane transporter activity"/>
    <property type="evidence" value="ECO:0007669"/>
    <property type="project" value="TreeGrafter"/>
</dbReference>
<feature type="transmembrane region" description="Helical" evidence="6">
    <location>
        <begin position="81"/>
        <end position="98"/>
    </location>
</feature>
<dbReference type="PANTHER" id="PTHR11040">
    <property type="entry name" value="ZINC/IRON TRANSPORTER"/>
    <property type="match status" value="1"/>
</dbReference>
<feature type="transmembrane region" description="Helical" evidence="6">
    <location>
        <begin position="209"/>
        <end position="228"/>
    </location>
</feature>
<keyword evidence="3 6" id="KW-1133">Transmembrane helix</keyword>
<dbReference type="Proteomes" id="UP000887540">
    <property type="component" value="Unplaced"/>
</dbReference>
<dbReference type="Pfam" id="PF02535">
    <property type="entry name" value="Zip"/>
    <property type="match status" value="1"/>
</dbReference>
<evidence type="ECO:0000256" key="3">
    <source>
        <dbReference type="ARBA" id="ARBA00022989"/>
    </source>
</evidence>
<dbReference type="GO" id="GO:0005886">
    <property type="term" value="C:plasma membrane"/>
    <property type="evidence" value="ECO:0007669"/>
    <property type="project" value="TreeGrafter"/>
</dbReference>
<feature type="region of interest" description="Disordered" evidence="5">
    <location>
        <begin position="171"/>
        <end position="194"/>
    </location>
</feature>
<dbReference type="WBParaSite" id="ACRNAN_scaffold1539.g24708.t1">
    <property type="protein sequence ID" value="ACRNAN_scaffold1539.g24708.t1"/>
    <property type="gene ID" value="ACRNAN_scaffold1539.g24708"/>
</dbReference>
<evidence type="ECO:0000256" key="5">
    <source>
        <dbReference type="SAM" id="MobiDB-lite"/>
    </source>
</evidence>
<dbReference type="AlphaFoldDB" id="A0A914CXQ5"/>
<name>A0A914CXQ5_9BILA</name>
<proteinExistence type="predicted"/>
<feature type="transmembrane region" description="Helical" evidence="6">
    <location>
        <begin position="39"/>
        <end position="61"/>
    </location>
</feature>
<keyword evidence="4 6" id="KW-0472">Membrane</keyword>
<reference evidence="8" key="1">
    <citation type="submission" date="2022-11" db="UniProtKB">
        <authorList>
            <consortium name="WormBaseParasite"/>
        </authorList>
    </citation>
    <scope>IDENTIFICATION</scope>
</reference>
<keyword evidence="2 6" id="KW-0812">Transmembrane</keyword>